<dbReference type="PATRIC" id="fig|394096.3.peg.2657"/>
<dbReference type="STRING" id="394096.DB31_6557"/>
<feature type="compositionally biased region" description="Polar residues" evidence="1">
    <location>
        <begin position="100"/>
        <end position="111"/>
    </location>
</feature>
<evidence type="ECO:0000313" key="2">
    <source>
        <dbReference type="EMBL" id="KFE69582.1"/>
    </source>
</evidence>
<gene>
    <name evidence="2" type="ORF">DB31_6557</name>
</gene>
<reference evidence="2 3" key="1">
    <citation type="submission" date="2014-04" db="EMBL/GenBank/DDBJ databases">
        <title>Genome assembly of Hyalangium minutum DSM 14724.</title>
        <authorList>
            <person name="Sharma G."/>
            <person name="Subramanian S."/>
        </authorList>
    </citation>
    <scope>NUCLEOTIDE SEQUENCE [LARGE SCALE GENOMIC DNA]</scope>
    <source>
        <strain evidence="2 3">DSM 14724</strain>
    </source>
</reference>
<evidence type="ECO:0000256" key="1">
    <source>
        <dbReference type="SAM" id="MobiDB-lite"/>
    </source>
</evidence>
<dbReference type="EMBL" id="JMCB01000004">
    <property type="protein sequence ID" value="KFE69582.1"/>
    <property type="molecule type" value="Genomic_DNA"/>
</dbReference>
<keyword evidence="3" id="KW-1185">Reference proteome</keyword>
<feature type="compositionally biased region" description="Polar residues" evidence="1">
    <location>
        <begin position="67"/>
        <end position="76"/>
    </location>
</feature>
<proteinExistence type="predicted"/>
<sequence>MFKPVSPGPQSAPFHGIVEAHMWMSRGCCGWLLWTLSLLPRAGVSRHSGLLVAFALLTNGCASLTSPPGRESNLSYTPRGASGPSLADRPGEESPRPLASPSTSLHEPGRQSVTLTRQAVFGIVDDVQGTTVSVASALSKLAARPPGQGNRGLSGVNGAFTRYLDHGSNQLPWLHGALGRTTLLTNAASEVADSDMELGILRMTGAQLQAAMFGSMLLAAWLDFLQLADIVLRECPAYSTERLFMDMHRVQRLIEPTLSALASQDPEQVEAAAIEMPGLMGQLTREFGSIRDGARMAMERSGRLMAAAQLVEMLTLVSTLRMSLPRLPPAAPATLGVGLVMGSDGVMVGSQIAVSAEWVELIRRLVRAGVLSLPAVSAAVRIHGGQVMMAQANGELPEGVRDALGDSPEVRGMRVTGRAGAGMSRAPMHHVLPEEFRAWFEKRGFRGDMDIDKFCVRLEQAHHQAIHGGGNWRLGRTWPNEWNRMIMEALREAEVEVGRMLTRNEVLNIVASRMKRYDIPMKFIQGGRR</sequence>
<protein>
    <recommendedName>
        <fullName evidence="4">DUF2380 domain-containing protein</fullName>
    </recommendedName>
</protein>
<evidence type="ECO:0008006" key="4">
    <source>
        <dbReference type="Google" id="ProtNLM"/>
    </source>
</evidence>
<dbReference type="AlphaFoldDB" id="A0A085WPG9"/>
<accession>A0A085WPG9</accession>
<comment type="caution">
    <text evidence="2">The sequence shown here is derived from an EMBL/GenBank/DDBJ whole genome shotgun (WGS) entry which is preliminary data.</text>
</comment>
<evidence type="ECO:0000313" key="3">
    <source>
        <dbReference type="Proteomes" id="UP000028725"/>
    </source>
</evidence>
<feature type="region of interest" description="Disordered" evidence="1">
    <location>
        <begin position="67"/>
        <end position="111"/>
    </location>
</feature>
<organism evidence="2 3">
    <name type="scientific">Hyalangium minutum</name>
    <dbReference type="NCBI Taxonomy" id="394096"/>
    <lineage>
        <taxon>Bacteria</taxon>
        <taxon>Pseudomonadati</taxon>
        <taxon>Myxococcota</taxon>
        <taxon>Myxococcia</taxon>
        <taxon>Myxococcales</taxon>
        <taxon>Cystobacterineae</taxon>
        <taxon>Archangiaceae</taxon>
        <taxon>Hyalangium</taxon>
    </lineage>
</organism>
<dbReference type="RefSeq" id="WP_240486667.1">
    <property type="nucleotide sequence ID" value="NZ_JMCB01000004.1"/>
</dbReference>
<dbReference type="Proteomes" id="UP000028725">
    <property type="component" value="Unassembled WGS sequence"/>
</dbReference>
<name>A0A085WPG9_9BACT</name>